<dbReference type="EnsemblPlants" id="evm.model.01.2173">
    <property type="protein sequence ID" value="cds.evm.model.01.2173"/>
    <property type="gene ID" value="evm.TU.01.2173"/>
</dbReference>
<proteinExistence type="predicted"/>
<organism evidence="1 2">
    <name type="scientific">Cannabis sativa</name>
    <name type="common">Hemp</name>
    <name type="synonym">Marijuana</name>
    <dbReference type="NCBI Taxonomy" id="3483"/>
    <lineage>
        <taxon>Eukaryota</taxon>
        <taxon>Viridiplantae</taxon>
        <taxon>Streptophyta</taxon>
        <taxon>Embryophyta</taxon>
        <taxon>Tracheophyta</taxon>
        <taxon>Spermatophyta</taxon>
        <taxon>Magnoliopsida</taxon>
        <taxon>eudicotyledons</taxon>
        <taxon>Gunneridae</taxon>
        <taxon>Pentapetalae</taxon>
        <taxon>rosids</taxon>
        <taxon>fabids</taxon>
        <taxon>Rosales</taxon>
        <taxon>Cannabaceae</taxon>
        <taxon>Cannabis</taxon>
    </lineage>
</organism>
<dbReference type="Proteomes" id="UP000596661">
    <property type="component" value="Chromosome 1"/>
</dbReference>
<dbReference type="EMBL" id="UZAU01000059">
    <property type="status" value="NOT_ANNOTATED_CDS"/>
    <property type="molecule type" value="Genomic_DNA"/>
</dbReference>
<name>A0A803NK23_CANSA</name>
<evidence type="ECO:0000313" key="1">
    <source>
        <dbReference type="EnsemblPlants" id="cds.evm.model.01.2173"/>
    </source>
</evidence>
<accession>A0A803NK23</accession>
<dbReference type="AlphaFoldDB" id="A0A803NK23"/>
<protein>
    <submittedName>
        <fullName evidence="1">Uncharacterized protein</fullName>
    </submittedName>
</protein>
<reference evidence="1" key="2">
    <citation type="submission" date="2021-03" db="UniProtKB">
        <authorList>
            <consortium name="EnsemblPlants"/>
        </authorList>
    </citation>
    <scope>IDENTIFICATION</scope>
</reference>
<dbReference type="OMA" id="LMYVIVC"/>
<keyword evidence="2" id="KW-1185">Reference proteome</keyword>
<sequence>MKDGIPGMEGSRLNARLVTKEFNGISSLNVKQTSIRLIMSKAAKFDLKVEQIDVGTASLHGNLEEKIHMQQQEGYDNGDPNQPKEFLALIIRNRPYTITLTQEGYLEKVNEKFSMKDVKHDSTPLAPHFKLSQEQSPKIEVEMVEMEKLPYGSYVDSLMYVIVCTRPNLAHCMSVVSRYNSNLRDHHWTALSGS</sequence>
<dbReference type="Gramene" id="evm.model.01.2173">
    <property type="protein sequence ID" value="cds.evm.model.01.2173"/>
    <property type="gene ID" value="evm.TU.01.2173"/>
</dbReference>
<evidence type="ECO:0000313" key="2">
    <source>
        <dbReference type="Proteomes" id="UP000596661"/>
    </source>
</evidence>
<reference evidence="1" key="1">
    <citation type="submission" date="2018-11" db="EMBL/GenBank/DDBJ databases">
        <authorList>
            <person name="Grassa J C."/>
        </authorList>
    </citation>
    <scope>NUCLEOTIDE SEQUENCE [LARGE SCALE GENOMIC DNA]</scope>
</reference>